<reference evidence="2 3" key="1">
    <citation type="submission" date="2024-06" db="EMBL/GenBank/DDBJ databases">
        <title>The Natural Products Discovery Center: Release of the First 8490 Sequenced Strains for Exploring Actinobacteria Biosynthetic Diversity.</title>
        <authorList>
            <person name="Kalkreuter E."/>
            <person name="Kautsar S.A."/>
            <person name="Yang D."/>
            <person name="Bader C.D."/>
            <person name="Teijaro C.N."/>
            <person name="Fluegel L."/>
            <person name="Davis C.M."/>
            <person name="Simpson J.R."/>
            <person name="Lauterbach L."/>
            <person name="Steele A.D."/>
            <person name="Gui C."/>
            <person name="Meng S."/>
            <person name="Li G."/>
            <person name="Viehrig K."/>
            <person name="Ye F."/>
            <person name="Su P."/>
            <person name="Kiefer A.F."/>
            <person name="Nichols A."/>
            <person name="Cepeda A.J."/>
            <person name="Yan W."/>
            <person name="Fan B."/>
            <person name="Jiang Y."/>
            <person name="Adhikari A."/>
            <person name="Zheng C.-J."/>
            <person name="Schuster L."/>
            <person name="Cowan T.M."/>
            <person name="Smanski M.J."/>
            <person name="Chevrette M.G."/>
            <person name="De Carvalho L.P.S."/>
            <person name="Shen B."/>
        </authorList>
    </citation>
    <scope>NUCLEOTIDE SEQUENCE [LARGE SCALE GENOMIC DNA]</scope>
    <source>
        <strain evidence="2 3">NPDC048946</strain>
    </source>
</reference>
<evidence type="ECO:0000313" key="3">
    <source>
        <dbReference type="Proteomes" id="UP001551482"/>
    </source>
</evidence>
<comment type="caution">
    <text evidence="2">The sequence shown here is derived from an EMBL/GenBank/DDBJ whole genome shotgun (WGS) entry which is preliminary data.</text>
</comment>
<name>A0ABV3DD05_9ACTN</name>
<feature type="compositionally biased region" description="Gly residues" evidence="1">
    <location>
        <begin position="76"/>
        <end position="87"/>
    </location>
</feature>
<dbReference type="NCBIfam" id="NF042935">
    <property type="entry name" value="SCO6880_fam"/>
    <property type="match status" value="1"/>
</dbReference>
<feature type="region of interest" description="Disordered" evidence="1">
    <location>
        <begin position="70"/>
        <end position="102"/>
    </location>
</feature>
<feature type="region of interest" description="Disordered" evidence="1">
    <location>
        <begin position="1"/>
        <end position="23"/>
    </location>
</feature>
<gene>
    <name evidence="2" type="ORF">AB0C36_09000</name>
</gene>
<feature type="compositionally biased region" description="Basic and acidic residues" evidence="1">
    <location>
        <begin position="14"/>
        <end position="23"/>
    </location>
</feature>
<proteinExistence type="predicted"/>
<dbReference type="InterPro" id="IPR049978">
    <property type="entry name" value="SCO6880-like"/>
</dbReference>
<keyword evidence="3" id="KW-1185">Reference proteome</keyword>
<feature type="compositionally biased region" description="Low complexity" evidence="1">
    <location>
        <begin position="93"/>
        <end position="102"/>
    </location>
</feature>
<protein>
    <submittedName>
        <fullName evidence="2">SCO6880 family protein</fullName>
    </submittedName>
</protein>
<dbReference type="RefSeq" id="WP_358351437.1">
    <property type="nucleotide sequence ID" value="NZ_JBEZFP010000016.1"/>
</dbReference>
<sequence length="371" mass="38201">MTNRVKSPGAERTGPARDAPRRARAVEATPMGAVRLPGLAFAHRLVAARDAYGRPYALLAATPGTHTAVLTAEGGDTLGPGATGSGRAGPERAGSPSASKSAVSARAVSEWAENWTEVIASLGDHPHLVAATVAVRVDPTGLRGHVGLTWRTAPEGRRSRWRLGGTGAVEAAAIVGAALPRVCSTLESALDTAVVPLTTQALSGLVRSAYDPSVARMVDAMPASAAEGPKWGQAAPRSSLDAWDHLAHDGCASVTWVMSGAPDHEPFAGLVGDGLPGATTTRLALLHRRPVAGHAPPHGGSRAMRPTTLLTATYATVRQARDAALDHLSLGTQVRLRRAYGCQAAAFAAALPLGVQVPTGLRPPQTPRHVP</sequence>
<accession>A0ABV3DD05</accession>
<organism evidence="2 3">
    <name type="scientific">Streptodolium elevatio</name>
    <dbReference type="NCBI Taxonomy" id="3157996"/>
    <lineage>
        <taxon>Bacteria</taxon>
        <taxon>Bacillati</taxon>
        <taxon>Actinomycetota</taxon>
        <taxon>Actinomycetes</taxon>
        <taxon>Kitasatosporales</taxon>
        <taxon>Streptomycetaceae</taxon>
        <taxon>Streptodolium</taxon>
    </lineage>
</organism>
<dbReference type="EMBL" id="JBEZFP010000016">
    <property type="protein sequence ID" value="MEU8133631.1"/>
    <property type="molecule type" value="Genomic_DNA"/>
</dbReference>
<evidence type="ECO:0000256" key="1">
    <source>
        <dbReference type="SAM" id="MobiDB-lite"/>
    </source>
</evidence>
<dbReference type="Proteomes" id="UP001551482">
    <property type="component" value="Unassembled WGS sequence"/>
</dbReference>
<evidence type="ECO:0000313" key="2">
    <source>
        <dbReference type="EMBL" id="MEU8133631.1"/>
    </source>
</evidence>